<name>A0ABR3PLD8_9PEZI</name>
<dbReference type="GeneID" id="95979294"/>
<feature type="region of interest" description="Disordered" evidence="1">
    <location>
        <begin position="251"/>
        <end position="383"/>
    </location>
</feature>
<feature type="region of interest" description="Disordered" evidence="1">
    <location>
        <begin position="194"/>
        <end position="237"/>
    </location>
</feature>
<feature type="compositionally biased region" description="Polar residues" evidence="1">
    <location>
        <begin position="268"/>
        <end position="284"/>
    </location>
</feature>
<evidence type="ECO:0000313" key="3">
    <source>
        <dbReference type="Proteomes" id="UP001562354"/>
    </source>
</evidence>
<evidence type="ECO:0000256" key="1">
    <source>
        <dbReference type="SAM" id="MobiDB-lite"/>
    </source>
</evidence>
<feature type="region of interest" description="Disordered" evidence="1">
    <location>
        <begin position="67"/>
        <end position="160"/>
    </location>
</feature>
<feature type="compositionally biased region" description="Polar residues" evidence="1">
    <location>
        <begin position="297"/>
        <end position="306"/>
    </location>
</feature>
<gene>
    <name evidence="2" type="ORF">AAFC00_005595</name>
</gene>
<reference evidence="2 3" key="1">
    <citation type="submission" date="2024-07" db="EMBL/GenBank/DDBJ databases">
        <title>Draft sequence of the Neodothiora populina.</title>
        <authorList>
            <person name="Drown D.D."/>
            <person name="Schuette U.S."/>
            <person name="Buechlein A.B."/>
            <person name="Rusch D.R."/>
            <person name="Winton L.W."/>
            <person name="Adams G.A."/>
        </authorList>
    </citation>
    <scope>NUCLEOTIDE SEQUENCE [LARGE SCALE GENOMIC DNA]</scope>
    <source>
        <strain evidence="2 3">CPC 39397</strain>
    </source>
</reference>
<feature type="compositionally biased region" description="Basic residues" evidence="1">
    <location>
        <begin position="77"/>
        <end position="87"/>
    </location>
</feature>
<evidence type="ECO:0000313" key="2">
    <source>
        <dbReference type="EMBL" id="KAL1306958.1"/>
    </source>
</evidence>
<dbReference type="RefSeq" id="XP_069203230.1">
    <property type="nucleotide sequence ID" value="XM_069345405.1"/>
</dbReference>
<feature type="compositionally biased region" description="Polar residues" evidence="1">
    <location>
        <begin position="128"/>
        <end position="137"/>
    </location>
</feature>
<organism evidence="2 3">
    <name type="scientific">Neodothiora populina</name>
    <dbReference type="NCBI Taxonomy" id="2781224"/>
    <lineage>
        <taxon>Eukaryota</taxon>
        <taxon>Fungi</taxon>
        <taxon>Dikarya</taxon>
        <taxon>Ascomycota</taxon>
        <taxon>Pezizomycotina</taxon>
        <taxon>Dothideomycetes</taxon>
        <taxon>Dothideomycetidae</taxon>
        <taxon>Dothideales</taxon>
        <taxon>Dothioraceae</taxon>
        <taxon>Neodothiora</taxon>
    </lineage>
</organism>
<dbReference type="EMBL" id="JBFMKM010000004">
    <property type="protein sequence ID" value="KAL1306958.1"/>
    <property type="molecule type" value="Genomic_DNA"/>
</dbReference>
<accession>A0ABR3PLD8</accession>
<sequence>MALHRGIQSAIFYYLSCAPCTGYSYRKKRRKEAIRDRAQKHQLEMEEPGLYRHPSPFATNPNWQTEIDLGPSPLPPRGKKTSQKKGRVNTGNESNVTSSTSLPLAKGASNDSNYTLRKHQREDEELWRTSTSRTSPLGASVMDIGRPPTARTTRTDKTSTSYYSVQNAPINDLHPAIVTRIDNREDAMWMLQPPPSARVMSGREKPVTRVARSNSGSSKVSSRRPDSSPLSRQISHRIIDEKLRSRELLPAMDIDGERTPRPVDSALSPDTPTTERLSSDSTITSRRKRRPPPISVSEDTQNSNRSCTDRHKTHSHSAEALDTNGQSDPHYSEDPAVRNTRHLTASSKPSRDNARQRRTVAVKPDETARSTTRPTLGSKDRQDSSLNVLQELVPASMFNMRNSTKSPSFEAKIELPSPNSDETELLGSGKAAFENWFESRDIALFPEWVSERTKRDVSARWSVDF</sequence>
<feature type="compositionally biased region" description="Polar residues" evidence="1">
    <location>
        <begin position="89"/>
        <end position="102"/>
    </location>
</feature>
<comment type="caution">
    <text evidence="2">The sequence shown here is derived from an EMBL/GenBank/DDBJ whole genome shotgun (WGS) entry which is preliminary data.</text>
</comment>
<dbReference type="Proteomes" id="UP001562354">
    <property type="component" value="Unassembled WGS sequence"/>
</dbReference>
<feature type="compositionally biased region" description="Low complexity" evidence="1">
    <location>
        <begin position="146"/>
        <end position="160"/>
    </location>
</feature>
<proteinExistence type="predicted"/>
<protein>
    <submittedName>
        <fullName evidence="2">Uncharacterized protein</fullName>
    </submittedName>
</protein>
<keyword evidence="3" id="KW-1185">Reference proteome</keyword>